<dbReference type="Proteomes" id="UP000663833">
    <property type="component" value="Unassembled WGS sequence"/>
</dbReference>
<evidence type="ECO:0000313" key="10">
    <source>
        <dbReference type="Proteomes" id="UP000663833"/>
    </source>
</evidence>
<comment type="caution">
    <text evidence="3">The sequence shown here is derived from an EMBL/GenBank/DDBJ whole genome shotgun (WGS) entry which is preliminary data.</text>
</comment>
<dbReference type="EMBL" id="CAJNXB010001633">
    <property type="protein sequence ID" value="CAF3183617.1"/>
    <property type="molecule type" value="Genomic_DNA"/>
</dbReference>
<feature type="signal peptide" evidence="1">
    <location>
        <begin position="1"/>
        <end position="21"/>
    </location>
</feature>
<dbReference type="EMBL" id="CAJOBQ010001518">
    <property type="protein sequence ID" value="CAF4494155.1"/>
    <property type="molecule type" value="Genomic_DNA"/>
</dbReference>
<dbReference type="EMBL" id="CAJOBP010000796">
    <property type="protein sequence ID" value="CAF4221800.1"/>
    <property type="molecule type" value="Genomic_DNA"/>
</dbReference>
<evidence type="ECO:0000313" key="7">
    <source>
        <dbReference type="EMBL" id="CAF4494155.1"/>
    </source>
</evidence>
<dbReference type="Proteomes" id="UP000663851">
    <property type="component" value="Unassembled WGS sequence"/>
</dbReference>
<evidence type="ECO:0000313" key="2">
    <source>
        <dbReference type="EMBL" id="CAF3183617.1"/>
    </source>
</evidence>
<dbReference type="EMBL" id="CAJNYD010001345">
    <property type="protein sequence ID" value="CAF3331616.1"/>
    <property type="molecule type" value="Genomic_DNA"/>
</dbReference>
<dbReference type="Proteomes" id="UP000663862">
    <property type="component" value="Unassembled WGS sequence"/>
</dbReference>
<dbReference type="EMBL" id="CAJOBO010004415">
    <property type="protein sequence ID" value="CAF4520321.1"/>
    <property type="molecule type" value="Genomic_DNA"/>
</dbReference>
<dbReference type="OrthoDB" id="10032371at2759"/>
<name>A0A817UC22_9BILA</name>
<dbReference type="AlphaFoldDB" id="A0A817UC22"/>
<evidence type="ECO:0000313" key="4">
    <source>
        <dbReference type="EMBL" id="CAF3555480.1"/>
    </source>
</evidence>
<dbReference type="Proteomes" id="UP000663873">
    <property type="component" value="Unassembled WGS sequence"/>
</dbReference>
<proteinExistence type="predicted"/>
<evidence type="ECO:0000313" key="9">
    <source>
        <dbReference type="EMBL" id="CAF4803280.1"/>
    </source>
</evidence>
<dbReference type="EMBL" id="CAJOBR010005001">
    <property type="protein sequence ID" value="CAF4803280.1"/>
    <property type="molecule type" value="Genomic_DNA"/>
</dbReference>
<gene>
    <name evidence="5" type="ORF">FME351_LOCUS23274</name>
    <name evidence="4" type="ORF">GRG538_LOCUS20458</name>
    <name evidence="8" type="ORF">HFQ381_LOCUS29079</name>
    <name evidence="3" type="ORF">LUA448_LOCUS11147</name>
    <name evidence="9" type="ORF">QYT958_LOCUS24007</name>
    <name evidence="2" type="ORF">TIS948_LOCUS11503</name>
    <name evidence="7" type="ORF">TSG867_LOCUS20545</name>
    <name evidence="6" type="ORF">UJA718_LOCUS7781</name>
</gene>
<dbReference type="Proteomes" id="UP000663872">
    <property type="component" value="Unassembled WGS sequence"/>
</dbReference>
<keyword evidence="11" id="KW-1185">Reference proteome</keyword>
<dbReference type="Proteomes" id="UP000663825">
    <property type="component" value="Unassembled WGS sequence"/>
</dbReference>
<protein>
    <submittedName>
        <fullName evidence="3">Uncharacterized protein</fullName>
    </submittedName>
</protein>
<sequence length="280" mass="32543">MISLKIAILFISLILFDITKSINIDEDYDDDNDDIQELEDCQSEIDFKTLKKTGTNQLCETLEKPSLKSRIQLKIFTNHTEEKIHIRVLSSLNNLNENKSLIELTTDIIEDFKYPTSLLSIDNYQLISLKTFRTILLSLISVDFNLLSKNLKKTLSIEKGQAKEKQQLLSCYGNIYPKQDSKLLNIKSAFVKPITCTKEPQNDKFFTLQEKIYLHQSNEKNFRLVQIHQDDPKKISRTTWYTCLNPKSCSIGLQNKSMLDKTVNYVLKFLEKSRTDKKKT</sequence>
<evidence type="ECO:0000256" key="1">
    <source>
        <dbReference type="SAM" id="SignalP"/>
    </source>
</evidence>
<accession>A0A817UC22</accession>
<feature type="chain" id="PRO_5044132336" evidence="1">
    <location>
        <begin position="22"/>
        <end position="280"/>
    </location>
</feature>
<evidence type="ECO:0000313" key="5">
    <source>
        <dbReference type="EMBL" id="CAF3627653.1"/>
    </source>
</evidence>
<organism evidence="3 10">
    <name type="scientific">Rotaria socialis</name>
    <dbReference type="NCBI Taxonomy" id="392032"/>
    <lineage>
        <taxon>Eukaryota</taxon>
        <taxon>Metazoa</taxon>
        <taxon>Spiralia</taxon>
        <taxon>Gnathifera</taxon>
        <taxon>Rotifera</taxon>
        <taxon>Eurotatoria</taxon>
        <taxon>Bdelloidea</taxon>
        <taxon>Philodinida</taxon>
        <taxon>Philodinidae</taxon>
        <taxon>Rotaria</taxon>
    </lineage>
</organism>
<evidence type="ECO:0000313" key="8">
    <source>
        <dbReference type="EMBL" id="CAF4520321.1"/>
    </source>
</evidence>
<keyword evidence="1" id="KW-0732">Signal</keyword>
<reference evidence="3" key="1">
    <citation type="submission" date="2021-02" db="EMBL/GenBank/DDBJ databases">
        <authorList>
            <person name="Nowell W R."/>
        </authorList>
    </citation>
    <scope>NUCLEOTIDE SEQUENCE</scope>
</reference>
<dbReference type="EMBL" id="CAJNYU010003040">
    <property type="protein sequence ID" value="CAF3627653.1"/>
    <property type="molecule type" value="Genomic_DNA"/>
</dbReference>
<evidence type="ECO:0000313" key="6">
    <source>
        <dbReference type="EMBL" id="CAF4221800.1"/>
    </source>
</evidence>
<dbReference type="EMBL" id="CAJNYT010003385">
    <property type="protein sequence ID" value="CAF3555480.1"/>
    <property type="molecule type" value="Genomic_DNA"/>
</dbReference>
<evidence type="ECO:0000313" key="3">
    <source>
        <dbReference type="EMBL" id="CAF3331616.1"/>
    </source>
</evidence>
<dbReference type="Proteomes" id="UP000663869">
    <property type="component" value="Unassembled WGS sequence"/>
</dbReference>
<evidence type="ECO:0000313" key="11">
    <source>
        <dbReference type="Proteomes" id="UP000663873"/>
    </source>
</evidence>
<dbReference type="Proteomes" id="UP000663848">
    <property type="component" value="Unassembled WGS sequence"/>
</dbReference>